<dbReference type="EMBL" id="QPIG01000004">
    <property type="protein sequence ID" value="RCU56890.1"/>
    <property type="molecule type" value="Genomic_DNA"/>
</dbReference>
<reference evidence="1 2" key="1">
    <citation type="submission" date="2018-07" db="EMBL/GenBank/DDBJ databases">
        <title>Oceanihabitans testaceum sp. nov., isolated from marine sediment.</title>
        <authorList>
            <person name="Li C.-M."/>
        </authorList>
    </citation>
    <scope>NUCLEOTIDE SEQUENCE [LARGE SCALE GENOMIC DNA]</scope>
    <source>
        <strain evidence="1 2">S9-10</strain>
    </source>
</reference>
<dbReference type="Proteomes" id="UP000252249">
    <property type="component" value="Unassembled WGS sequence"/>
</dbReference>
<protein>
    <submittedName>
        <fullName evidence="1">Uncharacterized protein</fullName>
    </submittedName>
</protein>
<comment type="caution">
    <text evidence="1">The sequence shown here is derived from an EMBL/GenBank/DDBJ whole genome shotgun (WGS) entry which is preliminary data.</text>
</comment>
<gene>
    <name evidence="1" type="ORF">DU428_11130</name>
</gene>
<proteinExistence type="predicted"/>
<evidence type="ECO:0000313" key="2">
    <source>
        <dbReference type="Proteomes" id="UP000252249"/>
    </source>
</evidence>
<dbReference type="OrthoDB" id="1094062at2"/>
<evidence type="ECO:0000313" key="1">
    <source>
        <dbReference type="EMBL" id="RCU56890.1"/>
    </source>
</evidence>
<name>A0A368P3N9_9FLAO</name>
<accession>A0A368P3N9</accession>
<sequence>MRMNFEEEHELDLVEDLFDYLDIDGPDKEQMYTLYGIFKKDMIEEPIFINLVQVGYNSKKSKHPLFRGKPEGFEHICTRESKHSGKRHFDPERTNKIHWIKTVINHRQDPRVKYFERIHYKGQNQQYYWLKDKDYVVIIREITVKLQLVTAFKVDELNRNNFKRWYEDYHK</sequence>
<keyword evidence="2" id="KW-1185">Reference proteome</keyword>
<organism evidence="1 2">
    <name type="scientific">Oceanihabitans sediminis</name>
    <dbReference type="NCBI Taxonomy" id="1812012"/>
    <lineage>
        <taxon>Bacteria</taxon>
        <taxon>Pseudomonadati</taxon>
        <taxon>Bacteroidota</taxon>
        <taxon>Flavobacteriia</taxon>
        <taxon>Flavobacteriales</taxon>
        <taxon>Flavobacteriaceae</taxon>
        <taxon>Oceanihabitans</taxon>
    </lineage>
</organism>
<dbReference type="AlphaFoldDB" id="A0A368P3N9"/>